<name>A0A450YPJ5_9GAMM</name>
<protein>
    <recommendedName>
        <fullName evidence="5">DUF2065 domain-containing protein</fullName>
    </recommendedName>
</protein>
<dbReference type="EMBL" id="CAADFR010000027">
    <property type="protein sequence ID" value="VFK38748.1"/>
    <property type="molecule type" value="Genomic_DNA"/>
</dbReference>
<dbReference type="AlphaFoldDB" id="A0A450YPJ5"/>
<dbReference type="InterPro" id="IPR019201">
    <property type="entry name" value="DUF2065"/>
</dbReference>
<organism evidence="3">
    <name type="scientific">Candidatus Kentrum sp. SD</name>
    <dbReference type="NCBI Taxonomy" id="2126332"/>
    <lineage>
        <taxon>Bacteria</taxon>
        <taxon>Pseudomonadati</taxon>
        <taxon>Pseudomonadota</taxon>
        <taxon>Gammaproteobacteria</taxon>
        <taxon>Candidatus Kentrum</taxon>
    </lineage>
</organism>
<dbReference type="EMBL" id="CAADHB010000027">
    <property type="protein sequence ID" value="VFK78847.1"/>
    <property type="molecule type" value="Genomic_DNA"/>
</dbReference>
<dbReference type="EMBL" id="CAADFU010000025">
    <property type="protein sequence ID" value="VFK43419.1"/>
    <property type="molecule type" value="Genomic_DNA"/>
</dbReference>
<proteinExistence type="predicted"/>
<gene>
    <name evidence="4" type="ORF">BECKSD772D_GA0070982_102716</name>
    <name evidence="3" type="ORF">BECKSD772E_GA0070983_102516</name>
    <name evidence="2" type="ORF">BECKSD772F_GA0070984_102717</name>
</gene>
<evidence type="ECO:0000256" key="1">
    <source>
        <dbReference type="SAM" id="Phobius"/>
    </source>
</evidence>
<evidence type="ECO:0000313" key="3">
    <source>
        <dbReference type="EMBL" id="VFK43419.1"/>
    </source>
</evidence>
<accession>A0A450YPJ5</accession>
<dbReference type="PANTHER" id="PTHR38602:SF1">
    <property type="entry name" value="INNER MEMBRANE PROTEIN"/>
    <property type="match status" value="1"/>
</dbReference>
<keyword evidence="1" id="KW-0812">Transmembrane</keyword>
<keyword evidence="1" id="KW-0472">Membrane</keyword>
<dbReference type="PANTHER" id="PTHR38602">
    <property type="entry name" value="INNER MEMBRANE PROTEIN-RELATED"/>
    <property type="match status" value="1"/>
</dbReference>
<dbReference type="Pfam" id="PF09838">
    <property type="entry name" value="DUF2065"/>
    <property type="match status" value="1"/>
</dbReference>
<evidence type="ECO:0000313" key="4">
    <source>
        <dbReference type="EMBL" id="VFK78847.1"/>
    </source>
</evidence>
<evidence type="ECO:0008006" key="5">
    <source>
        <dbReference type="Google" id="ProtNLM"/>
    </source>
</evidence>
<reference evidence="3" key="1">
    <citation type="submission" date="2019-02" db="EMBL/GenBank/DDBJ databases">
        <authorList>
            <person name="Gruber-Vodicka R. H."/>
            <person name="Seah K. B. B."/>
        </authorList>
    </citation>
    <scope>NUCLEOTIDE SEQUENCE</scope>
    <source>
        <strain evidence="4">BECK_S127</strain>
        <strain evidence="3">BECK_S1320</strain>
        <strain evidence="2">BECK_S1321</strain>
    </source>
</reference>
<feature type="transmembrane region" description="Helical" evidence="1">
    <location>
        <begin position="41"/>
        <end position="60"/>
    </location>
</feature>
<sequence>MWHNFLVALSLVLVIEGIMPFLSPERTRGTLEMMLQMSNGALRSTGLVSMVIGVILLYILK</sequence>
<keyword evidence="1" id="KW-1133">Transmembrane helix</keyword>
<evidence type="ECO:0000313" key="2">
    <source>
        <dbReference type="EMBL" id="VFK38748.1"/>
    </source>
</evidence>